<gene>
    <name evidence="2" type="ORF">RUM43_000274</name>
</gene>
<organism evidence="2 3">
    <name type="scientific">Polyplax serrata</name>
    <name type="common">Common mouse louse</name>
    <dbReference type="NCBI Taxonomy" id="468196"/>
    <lineage>
        <taxon>Eukaryota</taxon>
        <taxon>Metazoa</taxon>
        <taxon>Ecdysozoa</taxon>
        <taxon>Arthropoda</taxon>
        <taxon>Hexapoda</taxon>
        <taxon>Insecta</taxon>
        <taxon>Pterygota</taxon>
        <taxon>Neoptera</taxon>
        <taxon>Paraneoptera</taxon>
        <taxon>Psocodea</taxon>
        <taxon>Troctomorpha</taxon>
        <taxon>Phthiraptera</taxon>
        <taxon>Anoplura</taxon>
        <taxon>Polyplacidae</taxon>
        <taxon>Polyplax</taxon>
    </lineage>
</organism>
<protein>
    <submittedName>
        <fullName evidence="2">Uncharacterized protein</fullName>
    </submittedName>
</protein>
<proteinExistence type="predicted"/>
<dbReference type="Proteomes" id="UP001372834">
    <property type="component" value="Unassembled WGS sequence"/>
</dbReference>
<reference evidence="2 3" key="1">
    <citation type="submission" date="2023-10" db="EMBL/GenBank/DDBJ databases">
        <title>Genomes of two closely related lineages of the louse Polyplax serrata with different host specificities.</title>
        <authorList>
            <person name="Martinu J."/>
            <person name="Tarabai H."/>
            <person name="Stefka J."/>
            <person name="Hypsa V."/>
        </authorList>
    </citation>
    <scope>NUCLEOTIDE SEQUENCE [LARGE SCALE GENOMIC DNA]</scope>
    <source>
        <strain evidence="2">HR10_N</strain>
    </source>
</reference>
<dbReference type="EMBL" id="JAWJWE010000001">
    <property type="protein sequence ID" value="KAK6644009.1"/>
    <property type="molecule type" value="Genomic_DNA"/>
</dbReference>
<accession>A0AAN8SD54</accession>
<feature type="compositionally biased region" description="Basic and acidic residues" evidence="1">
    <location>
        <begin position="29"/>
        <end position="40"/>
    </location>
</feature>
<feature type="region of interest" description="Disordered" evidence="1">
    <location>
        <begin position="29"/>
        <end position="48"/>
    </location>
</feature>
<name>A0AAN8SD54_POLSC</name>
<sequence>MQSVGVDHLRRQKKWRKWLRPVENRKLERRWQSNGKKKEKEDEEEERIFHPSNLTGSFREWSTGNE</sequence>
<evidence type="ECO:0000313" key="3">
    <source>
        <dbReference type="Proteomes" id="UP001372834"/>
    </source>
</evidence>
<comment type="caution">
    <text evidence="2">The sequence shown here is derived from an EMBL/GenBank/DDBJ whole genome shotgun (WGS) entry which is preliminary data.</text>
</comment>
<evidence type="ECO:0000256" key="1">
    <source>
        <dbReference type="SAM" id="MobiDB-lite"/>
    </source>
</evidence>
<dbReference type="AlphaFoldDB" id="A0AAN8SD54"/>
<evidence type="ECO:0000313" key="2">
    <source>
        <dbReference type="EMBL" id="KAK6644009.1"/>
    </source>
</evidence>